<evidence type="ECO:0000313" key="3">
    <source>
        <dbReference type="Proteomes" id="UP000240883"/>
    </source>
</evidence>
<accession>A0A2T2NMN8</accession>
<organism evidence="2 3">
    <name type="scientific">Corynespora cassiicola Philippines</name>
    <dbReference type="NCBI Taxonomy" id="1448308"/>
    <lineage>
        <taxon>Eukaryota</taxon>
        <taxon>Fungi</taxon>
        <taxon>Dikarya</taxon>
        <taxon>Ascomycota</taxon>
        <taxon>Pezizomycotina</taxon>
        <taxon>Dothideomycetes</taxon>
        <taxon>Pleosporomycetidae</taxon>
        <taxon>Pleosporales</taxon>
        <taxon>Corynesporascaceae</taxon>
        <taxon>Corynespora</taxon>
    </lineage>
</organism>
<sequence length="211" mass="22958">MSMPHVETPVASWLLEPPSSSRPQLHRAPTAMGALNKAACRAPSPLSSGLPQHIDSTYIPARPLATVRLTSPPACSHSYSHWPPGNPKKKESTSPQPPPFLLLLSSRLRPSWSLGKLAQLTKPSKPYITPHPPSSSATSVLQPAWPSDQTCPLRHPPHHLLPPRSQALQGSGYSSAYQRPRLGTRRRFTASIAISNHPHATLLYNPPAAHR</sequence>
<evidence type="ECO:0000256" key="1">
    <source>
        <dbReference type="SAM" id="MobiDB-lite"/>
    </source>
</evidence>
<evidence type="ECO:0000313" key="2">
    <source>
        <dbReference type="EMBL" id="PSN66701.1"/>
    </source>
</evidence>
<feature type="region of interest" description="Disordered" evidence="1">
    <location>
        <begin position="123"/>
        <end position="148"/>
    </location>
</feature>
<protein>
    <submittedName>
        <fullName evidence="2">Uncharacterized protein</fullName>
    </submittedName>
</protein>
<gene>
    <name evidence="2" type="ORF">BS50DRAFT_371926</name>
</gene>
<dbReference type="Proteomes" id="UP000240883">
    <property type="component" value="Unassembled WGS sequence"/>
</dbReference>
<dbReference type="EMBL" id="KZ678135">
    <property type="protein sequence ID" value="PSN66701.1"/>
    <property type="molecule type" value="Genomic_DNA"/>
</dbReference>
<reference evidence="2 3" key="1">
    <citation type="journal article" date="2018" name="Front. Microbiol.">
        <title>Genome-Wide Analysis of Corynespora cassiicola Leaf Fall Disease Putative Effectors.</title>
        <authorList>
            <person name="Lopez D."/>
            <person name="Ribeiro S."/>
            <person name="Label P."/>
            <person name="Fumanal B."/>
            <person name="Venisse J.S."/>
            <person name="Kohler A."/>
            <person name="de Oliveira R.R."/>
            <person name="Labutti K."/>
            <person name="Lipzen A."/>
            <person name="Lail K."/>
            <person name="Bauer D."/>
            <person name="Ohm R.A."/>
            <person name="Barry K.W."/>
            <person name="Spatafora J."/>
            <person name="Grigoriev I.V."/>
            <person name="Martin F.M."/>
            <person name="Pujade-Renaud V."/>
        </authorList>
    </citation>
    <scope>NUCLEOTIDE SEQUENCE [LARGE SCALE GENOMIC DNA]</scope>
    <source>
        <strain evidence="2 3">Philippines</strain>
    </source>
</reference>
<proteinExistence type="predicted"/>
<keyword evidence="3" id="KW-1185">Reference proteome</keyword>
<feature type="region of interest" description="Disordered" evidence="1">
    <location>
        <begin position="1"/>
        <end position="30"/>
    </location>
</feature>
<name>A0A2T2NMN8_CORCC</name>
<dbReference type="AlphaFoldDB" id="A0A2T2NMN8"/>
<feature type="region of interest" description="Disordered" evidence="1">
    <location>
        <begin position="75"/>
        <end position="99"/>
    </location>
</feature>